<dbReference type="AlphaFoldDB" id="A0A3Q9GFK6"/>
<accession>A0A3Q9GFK6</accession>
<proteinExistence type="predicted"/>
<protein>
    <submittedName>
        <fullName evidence="1">Uncharacterized protein</fullName>
    </submittedName>
</protein>
<evidence type="ECO:0000313" key="1">
    <source>
        <dbReference type="EMBL" id="AZQ93019.1"/>
    </source>
</evidence>
<dbReference type="Proteomes" id="UP000280228">
    <property type="component" value="Chromosome"/>
</dbReference>
<reference evidence="1 2" key="1">
    <citation type="submission" date="2018-12" db="EMBL/GenBank/DDBJ databases">
        <title>Persistence of Moraxella catarrhalis in Chronic Obstructive Pulmonary Disease and Regulation of the Hag/MID Adhesin.</title>
        <authorList>
            <person name="Murphy T."/>
            <person name="Zhao X."/>
            <person name="Vyas G."/>
            <person name="Aluvathingal J."/>
            <person name="Nadendla S."/>
            <person name="Tallon L."/>
            <person name="Tettelin H."/>
        </authorList>
    </citation>
    <scope>NUCLEOTIDE SEQUENCE [LARGE SCALE GENOMIC DNA]</scope>
    <source>
        <strain evidence="1 2">46P58B1</strain>
    </source>
</reference>
<dbReference type="EMBL" id="CP034662">
    <property type="protein sequence ID" value="AZQ93019.1"/>
    <property type="molecule type" value="Genomic_DNA"/>
</dbReference>
<sequence length="47" mass="5557">MPIYRYNTEHSSTLGCSFYGYEWIKTIKKANRIILIGYNDKIKSLLI</sequence>
<evidence type="ECO:0000313" key="2">
    <source>
        <dbReference type="Proteomes" id="UP000280228"/>
    </source>
</evidence>
<organism evidence="1 2">
    <name type="scientific">Moraxella catarrhalis</name>
    <name type="common">Branhamella catarrhalis</name>
    <dbReference type="NCBI Taxonomy" id="480"/>
    <lineage>
        <taxon>Bacteria</taxon>
        <taxon>Pseudomonadati</taxon>
        <taxon>Pseudomonadota</taxon>
        <taxon>Gammaproteobacteria</taxon>
        <taxon>Moraxellales</taxon>
        <taxon>Moraxellaceae</taxon>
        <taxon>Moraxella</taxon>
    </lineage>
</organism>
<gene>
    <name evidence="1" type="ORF">EJK53_0520</name>
</gene>
<name>A0A3Q9GFK6_MORCA</name>